<evidence type="ECO:0000313" key="1">
    <source>
        <dbReference type="EMBL" id="QHU11465.1"/>
    </source>
</evidence>
<organism evidence="1">
    <name type="scientific">viral metagenome</name>
    <dbReference type="NCBI Taxonomy" id="1070528"/>
    <lineage>
        <taxon>unclassified sequences</taxon>
        <taxon>metagenomes</taxon>
        <taxon>organismal metagenomes</taxon>
    </lineage>
</organism>
<dbReference type="GO" id="GO:0035269">
    <property type="term" value="P:protein O-linked glycosylation via mannose"/>
    <property type="evidence" value="ECO:0007669"/>
    <property type="project" value="InterPro"/>
</dbReference>
<name>A0A6C0K079_9ZZZZ</name>
<dbReference type="EMBL" id="MN740785">
    <property type="protein sequence ID" value="QHU11465.1"/>
    <property type="molecule type" value="Genomic_DNA"/>
</dbReference>
<sequence length="303" mass="36195">MQCQMVYSHGIAMSVHQPPFVDKEFSYQFDYNNVSGETIYVKTSDIPSFFQKNASSFKKPFVLVSGHDVLSVPEDIKNFHEYIQHPKLLHWYAQNYTGNSFSSKISHLPLGLDYHTLAFRDHKIWGTRMNNVEQERQLLQIKKMMIPIQKTISNMALVNFQHTTYGLPALREQRRKPILEILEQKKEMIRFLPKQKREDFWKEMRYYAFMISPPGYGLDTHRTWEILMLGRIPIIGDTGVNRVYEGLPVLVVKDWSILSKEWLEEQFQMIVNKWDSYQWERLKLDYWMRLLFRHRHEQASIAL</sequence>
<evidence type="ECO:0008006" key="2">
    <source>
        <dbReference type="Google" id="ProtNLM"/>
    </source>
</evidence>
<dbReference type="AlphaFoldDB" id="A0A6C0K079"/>
<dbReference type="GO" id="GO:0005794">
    <property type="term" value="C:Golgi apparatus"/>
    <property type="evidence" value="ECO:0007669"/>
    <property type="project" value="TreeGrafter"/>
</dbReference>
<reference evidence="1" key="1">
    <citation type="journal article" date="2020" name="Nature">
        <title>Giant virus diversity and host interactions through global metagenomics.</title>
        <authorList>
            <person name="Schulz F."/>
            <person name="Roux S."/>
            <person name="Paez-Espino D."/>
            <person name="Jungbluth S."/>
            <person name="Walsh D.A."/>
            <person name="Denef V.J."/>
            <person name="McMahon K.D."/>
            <person name="Konstantinidis K.T."/>
            <person name="Eloe-Fadrosh E.A."/>
            <person name="Kyrpides N.C."/>
            <person name="Woyke T."/>
        </authorList>
    </citation>
    <scope>NUCLEOTIDE SEQUENCE</scope>
    <source>
        <strain evidence="1">GVMAG-S-1101169-75</strain>
    </source>
</reference>
<proteinExistence type="predicted"/>
<protein>
    <recommendedName>
        <fullName evidence="2">Exostosin GT47 domain-containing protein</fullName>
    </recommendedName>
</protein>
<dbReference type="PANTHER" id="PTHR15576:SF1">
    <property type="entry name" value="RIBITOL-5-PHOSPHATE XYLOSYLTRANSFERASE 1"/>
    <property type="match status" value="1"/>
</dbReference>
<accession>A0A6C0K079</accession>
<dbReference type="PANTHER" id="PTHR15576">
    <property type="entry name" value="RIBITOL-5-PHOSPHATE XYLOSYLTRANSFERASE 1"/>
    <property type="match status" value="1"/>
</dbReference>
<dbReference type="GO" id="GO:0120053">
    <property type="term" value="F:ribitol beta-1,4-xylosyltransferase activity"/>
    <property type="evidence" value="ECO:0007669"/>
    <property type="project" value="InterPro"/>
</dbReference>
<dbReference type="InterPro" id="IPR055286">
    <property type="entry name" value="RXYLT1-like"/>
</dbReference>